<sequence>MKNLSFIFAALFMFSVSLVSCSEDDASIDVVSMDEGVTADGGKWLTANFYKPGLQLTCYHWLAVSENAYEYYFETNQQEYIVVRFSADSGTPKASARTSETLPESVNDEHGTVNYSLEISNTAAAVTMVINGQKIKAVISVSPDKGTFGDI</sequence>
<comment type="caution">
    <text evidence="2">The sequence shown here is derived from an EMBL/GenBank/DDBJ whole genome shotgun (WGS) entry which is preliminary data.</text>
</comment>
<evidence type="ECO:0000313" key="2">
    <source>
        <dbReference type="EMBL" id="HIU53796.1"/>
    </source>
</evidence>
<accession>A0A9D1SBB0</accession>
<name>A0A9D1SBB0_9PROT</name>
<keyword evidence="1" id="KW-0732">Signal</keyword>
<gene>
    <name evidence="2" type="ORF">IAD20_06915</name>
</gene>
<reference evidence="2" key="1">
    <citation type="submission" date="2020-10" db="EMBL/GenBank/DDBJ databases">
        <authorList>
            <person name="Gilroy R."/>
        </authorList>
    </citation>
    <scope>NUCLEOTIDE SEQUENCE</scope>
    <source>
        <strain evidence="2">ChiW3-316</strain>
    </source>
</reference>
<dbReference type="EMBL" id="DVNC01000049">
    <property type="protein sequence ID" value="HIU53796.1"/>
    <property type="molecule type" value="Genomic_DNA"/>
</dbReference>
<feature type="chain" id="PRO_5039226269" evidence="1">
    <location>
        <begin position="22"/>
        <end position="151"/>
    </location>
</feature>
<reference evidence="2" key="2">
    <citation type="journal article" date="2021" name="PeerJ">
        <title>Extensive microbial diversity within the chicken gut microbiome revealed by metagenomics and culture.</title>
        <authorList>
            <person name="Gilroy R."/>
            <person name="Ravi A."/>
            <person name="Getino M."/>
            <person name="Pursley I."/>
            <person name="Horton D.L."/>
            <person name="Alikhan N.F."/>
            <person name="Baker D."/>
            <person name="Gharbi K."/>
            <person name="Hall N."/>
            <person name="Watson M."/>
            <person name="Adriaenssens E.M."/>
            <person name="Foster-Nyarko E."/>
            <person name="Jarju S."/>
            <person name="Secka A."/>
            <person name="Antonio M."/>
            <person name="Oren A."/>
            <person name="Chaudhuri R.R."/>
            <person name="La Ragione R."/>
            <person name="Hildebrand F."/>
            <person name="Pallen M.J."/>
        </authorList>
    </citation>
    <scope>NUCLEOTIDE SEQUENCE</scope>
    <source>
        <strain evidence="2">ChiW3-316</strain>
    </source>
</reference>
<feature type="signal peptide" evidence="1">
    <location>
        <begin position="1"/>
        <end position="21"/>
    </location>
</feature>
<proteinExistence type="predicted"/>
<dbReference type="AlphaFoldDB" id="A0A9D1SBB0"/>
<evidence type="ECO:0000313" key="3">
    <source>
        <dbReference type="Proteomes" id="UP000824107"/>
    </source>
</evidence>
<evidence type="ECO:0000256" key="1">
    <source>
        <dbReference type="SAM" id="SignalP"/>
    </source>
</evidence>
<protein>
    <submittedName>
        <fullName evidence="2">Uncharacterized protein</fullName>
    </submittedName>
</protein>
<organism evidence="2 3">
    <name type="scientific">Candidatus Scatocola faecipullorum</name>
    <dbReference type="NCBI Taxonomy" id="2840917"/>
    <lineage>
        <taxon>Bacteria</taxon>
        <taxon>Pseudomonadati</taxon>
        <taxon>Pseudomonadota</taxon>
        <taxon>Alphaproteobacteria</taxon>
        <taxon>Rhodospirillales</taxon>
        <taxon>Rhodospirillaceae</taxon>
        <taxon>Rhodospirillaceae incertae sedis</taxon>
        <taxon>Candidatus Scatocola</taxon>
    </lineage>
</organism>
<dbReference type="Proteomes" id="UP000824107">
    <property type="component" value="Unassembled WGS sequence"/>
</dbReference>
<dbReference type="PROSITE" id="PS51257">
    <property type="entry name" value="PROKAR_LIPOPROTEIN"/>
    <property type="match status" value="1"/>
</dbReference>